<evidence type="ECO:0000259" key="3">
    <source>
        <dbReference type="Pfam" id="PF16344"/>
    </source>
</evidence>
<feature type="transmembrane region" description="Helical" evidence="1">
    <location>
        <begin position="95"/>
        <end position="117"/>
    </location>
</feature>
<accession>A0A7C9F877</accession>
<evidence type="ECO:0000256" key="1">
    <source>
        <dbReference type="SAM" id="Phobius"/>
    </source>
</evidence>
<dbReference type="GO" id="GO:0016989">
    <property type="term" value="F:sigma factor antagonist activity"/>
    <property type="evidence" value="ECO:0007669"/>
    <property type="project" value="TreeGrafter"/>
</dbReference>
<proteinExistence type="predicted"/>
<feature type="domain" description="Protein FecR C-terminal" evidence="3">
    <location>
        <begin position="289"/>
        <end position="356"/>
    </location>
</feature>
<dbReference type="InterPro" id="IPR012373">
    <property type="entry name" value="Ferrdict_sens_TM"/>
</dbReference>
<feature type="domain" description="FecR protein" evidence="2">
    <location>
        <begin position="144"/>
        <end position="232"/>
    </location>
</feature>
<comment type="caution">
    <text evidence="4">The sequence shown here is derived from an EMBL/GenBank/DDBJ whole genome shotgun (WGS) entry which is preliminary data.</text>
</comment>
<evidence type="ECO:0000313" key="4">
    <source>
        <dbReference type="EMBL" id="MPR33224.1"/>
    </source>
</evidence>
<protein>
    <submittedName>
        <fullName evidence="4">DUF4974 domain-containing protein</fullName>
    </submittedName>
</protein>
<dbReference type="PANTHER" id="PTHR30273">
    <property type="entry name" value="PERIPLASMIC SIGNAL SENSOR AND SIGMA FACTOR ACTIVATOR FECR-RELATED"/>
    <property type="match status" value="1"/>
</dbReference>
<sequence>MAKDFRNFEIEDFAFDETFQNWVLDPDSEYRSFWEQYIASHPRQTDKILAARTLVLELKTQQSISDDHDLADSIWQNIQHRIRPKRRWLLPARPGWQWAASIAFLLGMAAYLGWIYLNRDLTHLPAIARQSTQVELLEEVNRTTGTIKIHLSDGSVVSLGRDSRLTYPREFAADQREVHLSGEAFFEVHKNPSQPFLVFADETVTKVLGTSFRIKAYAGSPKVIVEVRTGRVSVFAKKDFEKELTIPERKGLILTPNQQAIFNRDLSHLDKTLIEVPVILASPVEKISFEFNNTPLDRIFQVLENAYGVEIIYEPEVVEGRSLTVGLEDESLYEKLDVICKTLSLSYQIVDAQIIIENKNPKK</sequence>
<dbReference type="RefSeq" id="WP_152758309.1">
    <property type="nucleotide sequence ID" value="NZ_WHLY01000002.1"/>
</dbReference>
<dbReference type="Proteomes" id="UP000479293">
    <property type="component" value="Unassembled WGS sequence"/>
</dbReference>
<keyword evidence="1" id="KW-0812">Transmembrane</keyword>
<keyword evidence="1" id="KW-0472">Membrane</keyword>
<name>A0A7C9F877_9BACT</name>
<dbReference type="PIRSF" id="PIRSF018266">
    <property type="entry name" value="FecR"/>
    <property type="match status" value="1"/>
</dbReference>
<dbReference type="PANTHER" id="PTHR30273:SF2">
    <property type="entry name" value="PROTEIN FECR"/>
    <property type="match status" value="1"/>
</dbReference>
<dbReference type="Gene3D" id="2.60.120.1440">
    <property type="match status" value="1"/>
</dbReference>
<organism evidence="4 5">
    <name type="scientific">Salmonirosea aquatica</name>
    <dbReference type="NCBI Taxonomy" id="2654236"/>
    <lineage>
        <taxon>Bacteria</taxon>
        <taxon>Pseudomonadati</taxon>
        <taxon>Bacteroidota</taxon>
        <taxon>Cytophagia</taxon>
        <taxon>Cytophagales</taxon>
        <taxon>Spirosomataceae</taxon>
        <taxon>Salmonirosea</taxon>
    </lineage>
</organism>
<reference evidence="4 5" key="1">
    <citation type="submission" date="2019-10" db="EMBL/GenBank/DDBJ databases">
        <title>Draft Genome Sequence of Cytophagaceae sp. SJW1-29.</title>
        <authorList>
            <person name="Choi A."/>
        </authorList>
    </citation>
    <scope>NUCLEOTIDE SEQUENCE [LARGE SCALE GENOMIC DNA]</scope>
    <source>
        <strain evidence="4 5">SJW1-29</strain>
    </source>
</reference>
<keyword evidence="1" id="KW-1133">Transmembrane helix</keyword>
<evidence type="ECO:0000259" key="2">
    <source>
        <dbReference type="Pfam" id="PF04773"/>
    </source>
</evidence>
<dbReference type="InterPro" id="IPR032508">
    <property type="entry name" value="FecR_C"/>
</dbReference>
<dbReference type="Gene3D" id="3.55.50.30">
    <property type="match status" value="1"/>
</dbReference>
<dbReference type="InterPro" id="IPR006860">
    <property type="entry name" value="FecR"/>
</dbReference>
<dbReference type="AlphaFoldDB" id="A0A7C9F877"/>
<keyword evidence="5" id="KW-1185">Reference proteome</keyword>
<dbReference type="Pfam" id="PF16344">
    <property type="entry name" value="FecR_C"/>
    <property type="match status" value="1"/>
</dbReference>
<dbReference type="EMBL" id="WHLY01000002">
    <property type="protein sequence ID" value="MPR33224.1"/>
    <property type="molecule type" value="Genomic_DNA"/>
</dbReference>
<gene>
    <name evidence="4" type="ORF">GBK04_07595</name>
</gene>
<evidence type="ECO:0000313" key="5">
    <source>
        <dbReference type="Proteomes" id="UP000479293"/>
    </source>
</evidence>
<dbReference type="Pfam" id="PF04773">
    <property type="entry name" value="FecR"/>
    <property type="match status" value="1"/>
</dbReference>